<sequence>MEGEKSRFFRGCKKRCDLQVLGPSVSVSVARKLRCPWGDPFYIITGGGSVETLEFNCSRALLHHHQMK</sequence>
<dbReference type="AlphaFoldDB" id="A0ABD1YUG7"/>
<accession>A0ABD1YUG7</accession>
<comment type="caution">
    <text evidence="1">The sequence shown here is derived from an EMBL/GenBank/DDBJ whole genome shotgun (WGS) entry which is preliminary data.</text>
</comment>
<protein>
    <submittedName>
        <fullName evidence="1">Uncharacterized protein</fullName>
    </submittedName>
</protein>
<evidence type="ECO:0000313" key="2">
    <source>
        <dbReference type="Proteomes" id="UP001605036"/>
    </source>
</evidence>
<organism evidence="1 2">
    <name type="scientific">Riccia fluitans</name>
    <dbReference type="NCBI Taxonomy" id="41844"/>
    <lineage>
        <taxon>Eukaryota</taxon>
        <taxon>Viridiplantae</taxon>
        <taxon>Streptophyta</taxon>
        <taxon>Embryophyta</taxon>
        <taxon>Marchantiophyta</taxon>
        <taxon>Marchantiopsida</taxon>
        <taxon>Marchantiidae</taxon>
        <taxon>Marchantiales</taxon>
        <taxon>Ricciaceae</taxon>
        <taxon>Riccia</taxon>
    </lineage>
</organism>
<reference evidence="1 2" key="1">
    <citation type="submission" date="2024-09" db="EMBL/GenBank/DDBJ databases">
        <title>Chromosome-scale assembly of Riccia fluitans.</title>
        <authorList>
            <person name="Paukszto L."/>
            <person name="Sawicki J."/>
            <person name="Karawczyk K."/>
            <person name="Piernik-Szablinska J."/>
            <person name="Szczecinska M."/>
            <person name="Mazdziarz M."/>
        </authorList>
    </citation>
    <scope>NUCLEOTIDE SEQUENCE [LARGE SCALE GENOMIC DNA]</scope>
    <source>
        <strain evidence="1">Rf_01</strain>
        <tissue evidence="1">Aerial parts of the thallus</tissue>
    </source>
</reference>
<dbReference type="EMBL" id="JBHFFA010000003">
    <property type="protein sequence ID" value="KAL2633357.1"/>
    <property type="molecule type" value="Genomic_DNA"/>
</dbReference>
<keyword evidence="2" id="KW-1185">Reference proteome</keyword>
<dbReference type="Proteomes" id="UP001605036">
    <property type="component" value="Unassembled WGS sequence"/>
</dbReference>
<name>A0ABD1YUG7_9MARC</name>
<gene>
    <name evidence="1" type="ORF">R1flu_004836</name>
</gene>
<proteinExistence type="predicted"/>
<evidence type="ECO:0000313" key="1">
    <source>
        <dbReference type="EMBL" id="KAL2633357.1"/>
    </source>
</evidence>